<organism evidence="1 2">
    <name type="scientific">Candidatus Desulfatibia profunda</name>
    <dbReference type="NCBI Taxonomy" id="2841695"/>
    <lineage>
        <taxon>Bacteria</taxon>
        <taxon>Pseudomonadati</taxon>
        <taxon>Thermodesulfobacteriota</taxon>
        <taxon>Desulfobacteria</taxon>
        <taxon>Desulfobacterales</taxon>
        <taxon>Desulfobacterales incertae sedis</taxon>
        <taxon>Candidatus Desulfatibia</taxon>
    </lineage>
</organism>
<reference evidence="1 2" key="1">
    <citation type="submission" date="2020-08" db="EMBL/GenBank/DDBJ databases">
        <title>Bridging the membrane lipid divide: bacteria of the FCB group superphylum have the potential to synthesize archaeal ether lipids.</title>
        <authorList>
            <person name="Villanueva L."/>
            <person name="Von Meijenfeldt F.A.B."/>
            <person name="Westbye A.B."/>
            <person name="Yadav S."/>
            <person name="Hopmans E.C."/>
            <person name="Dutilh B.E."/>
            <person name="Sinninghe Damste J.S."/>
        </authorList>
    </citation>
    <scope>NUCLEOTIDE SEQUENCE [LARGE SCALE GENOMIC DNA]</scope>
    <source>
        <strain evidence="1">NIOZ-UU30</strain>
    </source>
</reference>
<dbReference type="EMBL" id="JACNJH010000134">
    <property type="protein sequence ID" value="MBC8361413.1"/>
    <property type="molecule type" value="Genomic_DNA"/>
</dbReference>
<protein>
    <submittedName>
        <fullName evidence="1">Uncharacterized protein</fullName>
    </submittedName>
</protein>
<evidence type="ECO:0000313" key="1">
    <source>
        <dbReference type="EMBL" id="MBC8361413.1"/>
    </source>
</evidence>
<dbReference type="AlphaFoldDB" id="A0A8J6NWR5"/>
<comment type="caution">
    <text evidence="1">The sequence shown here is derived from an EMBL/GenBank/DDBJ whole genome shotgun (WGS) entry which is preliminary data.</text>
</comment>
<gene>
    <name evidence="1" type="ORF">H8E23_08455</name>
</gene>
<sequence>MQLLRRKLGRVLAGSLLGIILCAPVVIYSQDGGINARIPEGVYIKLTKDFYEALKNEGSVGTKVYTNNPSNEHLKQIAIATKFMVETNLEILKQQEIMNQLLQSLLQDRKK</sequence>
<proteinExistence type="predicted"/>
<dbReference type="Proteomes" id="UP000603434">
    <property type="component" value="Unassembled WGS sequence"/>
</dbReference>
<name>A0A8J6NWR5_9BACT</name>
<accession>A0A8J6NWR5</accession>
<evidence type="ECO:0000313" key="2">
    <source>
        <dbReference type="Proteomes" id="UP000603434"/>
    </source>
</evidence>